<dbReference type="VEuPathDB" id="FungiDB:PYU1_G011090"/>
<dbReference type="InterPro" id="IPR000185">
    <property type="entry name" value="SecA"/>
</dbReference>
<dbReference type="EnsemblProtists" id="PYU1_T011114">
    <property type="protein sequence ID" value="PYU1_T011114"/>
    <property type="gene ID" value="PYU1_G011090"/>
</dbReference>
<dbReference type="InterPro" id="IPR014001">
    <property type="entry name" value="Helicase_ATP-bd"/>
</dbReference>
<sequence length="246" mass="27598">LLIEQEAPSFDEQNRCEREFPRNSDLKAQLSYIGSVIYFASKRRGKPIKARATQWFAVLFAVKECLSKHGELMEGGLASQTGIRASRFIQMHTGEGKALVIVIIAMYFSGRGYHVDIVTNSDQLALDAVREYGYLYSTFRSSCRALLTTSHNNKETVAVYEANIVYGTLLSFAADHLRESLSFRKVTGNRSRSLLIIDEVDSIVIDRATDSNMLSAPIFMGSFTKWSNLMANTARIFFLTSTTCDE</sequence>
<dbReference type="GO" id="GO:0006605">
    <property type="term" value="P:protein targeting"/>
    <property type="evidence" value="ECO:0007669"/>
    <property type="project" value="InterPro"/>
</dbReference>
<proteinExistence type="predicted"/>
<dbReference type="HOGENOM" id="CLU_1131543_0_0_1"/>
<evidence type="ECO:0000313" key="5">
    <source>
        <dbReference type="EnsemblProtists" id="PYU1_T011114"/>
    </source>
</evidence>
<keyword evidence="2" id="KW-0811">Translocation</keyword>
<dbReference type="InterPro" id="IPR011115">
    <property type="entry name" value="SecA_DEAD"/>
</dbReference>
<dbReference type="SUPFAM" id="SSF52540">
    <property type="entry name" value="P-loop containing nucleoside triphosphate hydrolases"/>
    <property type="match status" value="1"/>
</dbReference>
<dbReference type="AlphaFoldDB" id="K3X1L5"/>
<dbReference type="InParanoid" id="K3X1L5"/>
<dbReference type="PROSITE" id="PS51192">
    <property type="entry name" value="HELICASE_ATP_BIND_1"/>
    <property type="match status" value="1"/>
</dbReference>
<accession>K3X1L5</accession>
<dbReference type="PANTHER" id="PTHR30612">
    <property type="entry name" value="SECA INNER MEMBRANE COMPONENT OF SEC PROTEIN SECRETION SYSTEM"/>
    <property type="match status" value="1"/>
</dbReference>
<reference evidence="6" key="2">
    <citation type="submission" date="2010-04" db="EMBL/GenBank/DDBJ databases">
        <authorList>
            <person name="Buell R."/>
            <person name="Hamilton J."/>
            <person name="Hostetler J."/>
        </authorList>
    </citation>
    <scope>NUCLEOTIDE SEQUENCE [LARGE SCALE GENOMIC DNA]</scope>
    <source>
        <strain evidence="6">DAOM:BR144</strain>
    </source>
</reference>
<evidence type="ECO:0000313" key="6">
    <source>
        <dbReference type="Proteomes" id="UP000019132"/>
    </source>
</evidence>
<dbReference type="InterPro" id="IPR027417">
    <property type="entry name" value="P-loop_NTPase"/>
</dbReference>
<reference evidence="6" key="1">
    <citation type="journal article" date="2010" name="Genome Biol.">
        <title>Genome sequence of the necrotrophic plant pathogen Pythium ultimum reveals original pathogenicity mechanisms and effector repertoire.</title>
        <authorList>
            <person name="Levesque C.A."/>
            <person name="Brouwer H."/>
            <person name="Cano L."/>
            <person name="Hamilton J.P."/>
            <person name="Holt C."/>
            <person name="Huitema E."/>
            <person name="Raffaele S."/>
            <person name="Robideau G.P."/>
            <person name="Thines M."/>
            <person name="Win J."/>
            <person name="Zerillo M.M."/>
            <person name="Beakes G.W."/>
            <person name="Boore J.L."/>
            <person name="Busam D."/>
            <person name="Dumas B."/>
            <person name="Ferriera S."/>
            <person name="Fuerstenberg S.I."/>
            <person name="Gachon C.M."/>
            <person name="Gaulin E."/>
            <person name="Govers F."/>
            <person name="Grenville-Briggs L."/>
            <person name="Horner N."/>
            <person name="Hostetler J."/>
            <person name="Jiang R.H."/>
            <person name="Johnson J."/>
            <person name="Krajaejun T."/>
            <person name="Lin H."/>
            <person name="Meijer H.J."/>
            <person name="Moore B."/>
            <person name="Morris P."/>
            <person name="Phuntmart V."/>
            <person name="Puiu D."/>
            <person name="Shetty J."/>
            <person name="Stajich J.E."/>
            <person name="Tripathy S."/>
            <person name="Wawra S."/>
            <person name="van West P."/>
            <person name="Whitty B.R."/>
            <person name="Coutinho P.M."/>
            <person name="Henrissat B."/>
            <person name="Martin F."/>
            <person name="Thomas P.D."/>
            <person name="Tyler B.M."/>
            <person name="De Vries R.P."/>
            <person name="Kamoun S."/>
            <person name="Yandell M."/>
            <person name="Tisserat N."/>
            <person name="Buell C.R."/>
        </authorList>
    </citation>
    <scope>NUCLEOTIDE SEQUENCE</scope>
    <source>
        <strain evidence="6">DAOM:BR144</strain>
    </source>
</reference>
<dbReference type="GO" id="GO:0016020">
    <property type="term" value="C:membrane"/>
    <property type="evidence" value="ECO:0007669"/>
    <property type="project" value="InterPro"/>
</dbReference>
<evidence type="ECO:0000259" key="3">
    <source>
        <dbReference type="PROSITE" id="PS51192"/>
    </source>
</evidence>
<dbReference type="PANTHER" id="PTHR30612:SF0">
    <property type="entry name" value="CHLOROPLAST PROTEIN-TRANSPORTING ATPASE"/>
    <property type="match status" value="1"/>
</dbReference>
<dbReference type="Gene3D" id="3.40.50.300">
    <property type="entry name" value="P-loop containing nucleotide triphosphate hydrolases"/>
    <property type="match status" value="1"/>
</dbReference>
<evidence type="ECO:0000259" key="4">
    <source>
        <dbReference type="PROSITE" id="PS51196"/>
    </source>
</evidence>
<dbReference type="EMBL" id="GL376606">
    <property type="status" value="NOT_ANNOTATED_CDS"/>
    <property type="molecule type" value="Genomic_DNA"/>
</dbReference>
<feature type="domain" description="Helicase ATP-binding" evidence="3">
    <location>
        <begin position="78"/>
        <end position="246"/>
    </location>
</feature>
<dbReference type="InterPro" id="IPR014018">
    <property type="entry name" value="SecA_motor_DEAD"/>
</dbReference>
<organism evidence="5 6">
    <name type="scientific">Globisporangium ultimum (strain ATCC 200006 / CBS 805.95 / DAOM BR144)</name>
    <name type="common">Pythium ultimum</name>
    <dbReference type="NCBI Taxonomy" id="431595"/>
    <lineage>
        <taxon>Eukaryota</taxon>
        <taxon>Sar</taxon>
        <taxon>Stramenopiles</taxon>
        <taxon>Oomycota</taxon>
        <taxon>Peronosporomycetes</taxon>
        <taxon>Pythiales</taxon>
        <taxon>Pythiaceae</taxon>
        <taxon>Globisporangium</taxon>
    </lineage>
</organism>
<name>K3X1L5_GLOUD</name>
<dbReference type="PROSITE" id="PS51196">
    <property type="entry name" value="SECA_MOTOR_DEAD"/>
    <property type="match status" value="1"/>
</dbReference>
<keyword evidence="1" id="KW-0653">Protein transport</keyword>
<dbReference type="GO" id="GO:0005524">
    <property type="term" value="F:ATP binding"/>
    <property type="evidence" value="ECO:0007669"/>
    <property type="project" value="InterPro"/>
</dbReference>
<dbReference type="Proteomes" id="UP000019132">
    <property type="component" value="Unassembled WGS sequence"/>
</dbReference>
<dbReference type="GO" id="GO:0017038">
    <property type="term" value="P:protein import"/>
    <property type="evidence" value="ECO:0007669"/>
    <property type="project" value="InterPro"/>
</dbReference>
<protein>
    <submittedName>
        <fullName evidence="5">Uncharacterized protein</fullName>
    </submittedName>
</protein>
<dbReference type="GO" id="GO:0006886">
    <property type="term" value="P:intracellular protein transport"/>
    <property type="evidence" value="ECO:0007669"/>
    <property type="project" value="InterPro"/>
</dbReference>
<evidence type="ECO:0000256" key="1">
    <source>
        <dbReference type="ARBA" id="ARBA00022927"/>
    </source>
</evidence>
<evidence type="ECO:0000256" key="2">
    <source>
        <dbReference type="ARBA" id="ARBA00023010"/>
    </source>
</evidence>
<keyword evidence="6" id="KW-1185">Reference proteome</keyword>
<dbReference type="Pfam" id="PF07517">
    <property type="entry name" value="SecA_DEAD"/>
    <property type="match status" value="1"/>
</dbReference>
<reference evidence="5" key="3">
    <citation type="submission" date="2015-02" db="UniProtKB">
        <authorList>
            <consortium name="EnsemblProtists"/>
        </authorList>
    </citation>
    <scope>IDENTIFICATION</scope>
    <source>
        <strain evidence="5">DAOM BR144</strain>
    </source>
</reference>
<keyword evidence="1" id="KW-0813">Transport</keyword>
<feature type="domain" description="SecA family profile" evidence="4">
    <location>
        <begin position="1"/>
        <end position="246"/>
    </location>
</feature>